<dbReference type="InterPro" id="IPR027417">
    <property type="entry name" value="P-loop_NTPase"/>
</dbReference>
<keyword evidence="1" id="KW-0175">Coiled coil</keyword>
<accession>A0A3B0MZ64</accession>
<proteinExistence type="predicted"/>
<dbReference type="GO" id="GO:0005525">
    <property type="term" value="F:GTP binding"/>
    <property type="evidence" value="ECO:0007669"/>
    <property type="project" value="InterPro"/>
</dbReference>
<feature type="compositionally biased region" description="Acidic residues" evidence="2">
    <location>
        <begin position="790"/>
        <end position="887"/>
    </location>
</feature>
<dbReference type="VEuPathDB" id="PiroplasmaDB:TA15820"/>
<protein>
    <submittedName>
        <fullName evidence="4">Guanylate-binding protein, N-terminal domain containing protein, putative</fullName>
    </submittedName>
</protein>
<evidence type="ECO:0000256" key="1">
    <source>
        <dbReference type="SAM" id="Coils"/>
    </source>
</evidence>
<feature type="compositionally biased region" description="Basic and acidic residues" evidence="2">
    <location>
        <begin position="778"/>
        <end position="788"/>
    </location>
</feature>
<feature type="domain" description="Guanylate-binding protein N-terminal" evidence="3">
    <location>
        <begin position="177"/>
        <end position="298"/>
    </location>
</feature>
<dbReference type="EMBL" id="UIVT01000002">
    <property type="protein sequence ID" value="SVP90549.1"/>
    <property type="molecule type" value="Genomic_DNA"/>
</dbReference>
<dbReference type="AlphaFoldDB" id="A0A3B0MZ64"/>
<dbReference type="SUPFAM" id="SSF52540">
    <property type="entry name" value="P-loop containing nucleoside triphosphate hydrolases"/>
    <property type="match status" value="1"/>
</dbReference>
<evidence type="ECO:0000313" key="4">
    <source>
        <dbReference type="EMBL" id="SVP90549.1"/>
    </source>
</evidence>
<organism evidence="4">
    <name type="scientific">Theileria annulata</name>
    <dbReference type="NCBI Taxonomy" id="5874"/>
    <lineage>
        <taxon>Eukaryota</taxon>
        <taxon>Sar</taxon>
        <taxon>Alveolata</taxon>
        <taxon>Apicomplexa</taxon>
        <taxon>Aconoidasida</taxon>
        <taxon>Piroplasmida</taxon>
        <taxon>Theileriidae</taxon>
        <taxon>Theileria</taxon>
    </lineage>
</organism>
<gene>
    <name evidence="4" type="ORF">TAT_000125800</name>
    <name evidence="5" type="ORF">TAV_000125900</name>
</gene>
<sequence>MEIPSSGELHQVEGERGNFVVRNDGHLKNEATLSFGPEWSKSRLTNLLDVVNYYKPNPKNHIYLPENTFDSNGKIRGHMGGETTFRRETQSNRQEQLSTHTNDNNANQQFNELEFVDSDKDTVVPEAKVKGLFEVPFDVYSMPRLIAPFKGFSKIITPRAIRLINFTETEEGKLVCKIDKNAMNIVQKQVGNLNVVSVSFVGDPKSGKSFLASLLVGKDNTSFNISESYIDPNNMLTDGSVWVYVSVYQEKHAYVFLDFEGFEHSEKNKVKMLLFAFSLSNLVFCNVKYSLMNGLYNSVKAMIQLTKKPTSNETLGSSENLQDENEFLEMIKGQGTRLLSRSYDSQNFVDLVQDFEDSENYNSDRKELWSAPIVQFVFRDSSGFVKCIDDRIFTPETLVEQGIFENYLDLFTTEEREPNFRNEMLDSFEVFNNRKYLSLPHPTLSTHPYGDNDYSDNEDSNLTDFFMKLLSSDKDDFKRFTRLSYDDFTLTSNLSSLFHEKLDQLKSLLYHDTLNYAMSRQQVNGRMFGEYLKKMATHFNKSNTLTVDNLNDMLSSVFLNENNVILKEALIKFLKEIRAKVAPKLPMDGKALLNLTLSSKFTSLNYFESNAFGTREEYQMKLNELSETLDDLIRKLENKNRTLMMEQLASYVDRKEYIIRSNLLKREYNLNDLNQDLSALKKSLNNKFSDSELVSKVLARASNNLVSLFNDTHPETFIHNLSYSKSSSIEETFQNLNTYISNITTNSQLETKTKSPPAYSGADDSVMSMHRGNQSNKLDSDLGDHTLDGEYYDSEDEEYEDEDEEDEDEEDEESEDDDECTESASEEEESDEETLSELEVEDDEEHEYEDNDVEEEESEDEETESSEEESASVDEDEQSQDSLENEPDVPLHENSSDENDSEQDQQNGESEGDDQIEQNTETNQDYWLLGESGGTKSFMDDSGPVSSQNFDEVYVDKEKMENKQEEVVEVLEDDFAQSDIEVNEKKAILKEIFEKSADEFMESRGAKKNPL</sequence>
<feature type="coiled-coil region" evidence="1">
    <location>
        <begin position="615"/>
        <end position="646"/>
    </location>
</feature>
<dbReference type="GO" id="GO:0003924">
    <property type="term" value="F:GTPase activity"/>
    <property type="evidence" value="ECO:0007669"/>
    <property type="project" value="InterPro"/>
</dbReference>
<name>A0A3B0MZ64_THEAN</name>
<dbReference type="Gene3D" id="3.40.50.300">
    <property type="entry name" value="P-loop containing nucleotide triphosphate hydrolases"/>
    <property type="match status" value="1"/>
</dbReference>
<evidence type="ECO:0000256" key="2">
    <source>
        <dbReference type="SAM" id="MobiDB-lite"/>
    </source>
</evidence>
<dbReference type="Pfam" id="PF02263">
    <property type="entry name" value="GBP"/>
    <property type="match status" value="1"/>
</dbReference>
<evidence type="ECO:0000313" key="5">
    <source>
        <dbReference type="EMBL" id="SVP91063.1"/>
    </source>
</evidence>
<evidence type="ECO:0000259" key="3">
    <source>
        <dbReference type="Pfam" id="PF02263"/>
    </source>
</evidence>
<feature type="region of interest" description="Disordered" evidence="2">
    <location>
        <begin position="747"/>
        <end position="948"/>
    </location>
</feature>
<dbReference type="InterPro" id="IPR015894">
    <property type="entry name" value="Guanylate-bd_N"/>
</dbReference>
<reference evidence="4" key="1">
    <citation type="submission" date="2018-07" db="EMBL/GenBank/DDBJ databases">
        <authorList>
            <person name="Quirk P.G."/>
            <person name="Krulwich T.A."/>
        </authorList>
    </citation>
    <scope>NUCLEOTIDE SEQUENCE</scope>
    <source>
        <strain evidence="4">Anand</strain>
    </source>
</reference>
<dbReference type="EMBL" id="UIVS01000002">
    <property type="protein sequence ID" value="SVP91063.1"/>
    <property type="molecule type" value="Genomic_DNA"/>
</dbReference>